<organism evidence="1 2">
    <name type="scientific">Agrotis segetum nuclear polyhedrosis virus</name>
    <name type="common">AsNPV</name>
    <dbReference type="NCBI Taxonomy" id="1962501"/>
    <lineage>
        <taxon>Viruses</taxon>
        <taxon>Viruses incertae sedis</taxon>
        <taxon>Naldaviricetes</taxon>
        <taxon>Lefavirales</taxon>
        <taxon>Baculoviridae</taxon>
        <taxon>Alphabaculovirus</taxon>
        <taxon>Alphabaculovirus agsegetum</taxon>
    </lineage>
</organism>
<dbReference type="GeneID" id="3974308"/>
<dbReference type="Pfam" id="PF07346">
    <property type="entry name" value="DUF1477"/>
    <property type="match status" value="1"/>
</dbReference>
<accession>Q287M8</accession>
<evidence type="ECO:0000313" key="2">
    <source>
        <dbReference type="Proteomes" id="UP000204644"/>
    </source>
</evidence>
<dbReference type="InterPro" id="IPR009946">
    <property type="entry name" value="AcMNPV_Orf4"/>
</dbReference>
<dbReference type="OrthoDB" id="19035at10239"/>
<dbReference type="Proteomes" id="UP000204644">
    <property type="component" value="Segment"/>
</dbReference>
<organismHost>
    <name type="scientific">Lepidoptera</name>
    <name type="common">moths &amp; butterflies</name>
    <dbReference type="NCBI Taxonomy" id="7088"/>
</organismHost>
<evidence type="ECO:0000313" key="1">
    <source>
        <dbReference type="EMBL" id="AAZ38210.1"/>
    </source>
</evidence>
<dbReference type="RefSeq" id="YP_529714.1">
    <property type="nucleotide sequence ID" value="NC_007921.1"/>
</dbReference>
<dbReference type="KEGG" id="vg:3974308"/>
<reference evidence="1 2" key="2">
    <citation type="journal article" date="2006" name="J. Gen. Virol.">
        <title>Genome sequence of an enhancin gene-rich nucleopolyhedrovirus (NPV) from Agrotis segetum: collinearity with Spodoptera exigua multiple NPV.</title>
        <authorList>
            <person name="Jakubowska A.K."/>
            <person name="Peters S.A."/>
            <person name="Ziemnicka J."/>
            <person name="Vlak J.M."/>
            <person name="van Oers M.M."/>
        </authorList>
    </citation>
    <scope>NUCLEOTIDE SEQUENCE [LARGE SCALE GENOMIC DNA]</scope>
</reference>
<protein>
    <submittedName>
        <fullName evidence="1">ORF-44</fullName>
    </submittedName>
</protein>
<name>Q287M8_NPVAS</name>
<keyword evidence="2" id="KW-1185">Reference proteome</keyword>
<dbReference type="EMBL" id="DQ123841">
    <property type="protein sequence ID" value="AAZ38210.1"/>
    <property type="molecule type" value="Genomic_DNA"/>
</dbReference>
<sequence length="118" mass="13657">MNVKLKSASQMLNAILNIGNLVDTSKANGQHLFYALCVSYIKMNVSTSTALNTLKIAFDKIIQTERTIFRRQRVLDFVLRYLADHSDGDNIQCRINLECLDYLMSKYIDNQQLERQQH</sequence>
<proteinExistence type="predicted"/>
<reference evidence="2" key="1">
    <citation type="journal article" date="2005" name="J. Invertebr. Pathol.">
        <title>Molecular characterization of Agrotis segetum nucleopolyhedrovirus from Poland.</title>
        <authorList>
            <person name="Jakubowska A."/>
            <person name="van Oers M.M."/>
            <person name="Ziemnicka J."/>
            <person name="Lipa J.J."/>
            <person name="Vlak J.M."/>
        </authorList>
    </citation>
    <scope>NUCLEOTIDE SEQUENCE [LARGE SCALE GENOMIC DNA]</scope>
</reference>